<feature type="binding site" evidence="4">
    <location>
        <position position="839"/>
    </location>
    <ligand>
        <name>3'-phosphoadenylyl sulfate</name>
        <dbReference type="ChEBI" id="CHEBI:58339"/>
    </ligand>
</feature>
<dbReference type="eggNOG" id="ENOG502QU6N">
    <property type="taxonomic scope" value="Eukaryota"/>
</dbReference>
<dbReference type="GeneID" id="20224283"/>
<feature type="domain" description="Aspartyl/asparaginy/proline hydroxylase" evidence="6">
    <location>
        <begin position="602"/>
        <end position="689"/>
    </location>
</feature>
<dbReference type="EMBL" id="GL833125">
    <property type="protein sequence ID" value="EGB09660.1"/>
    <property type="molecule type" value="Genomic_DNA"/>
</dbReference>
<dbReference type="Proteomes" id="UP000002729">
    <property type="component" value="Unassembled WGS sequence"/>
</dbReference>
<dbReference type="InterPro" id="IPR037359">
    <property type="entry name" value="NST/OST"/>
</dbReference>
<dbReference type="KEGG" id="aaf:AURANDRAFT_63322"/>
<dbReference type="AlphaFoldDB" id="F0Y688"/>
<evidence type="ECO:0000256" key="2">
    <source>
        <dbReference type="ARBA" id="ARBA00022679"/>
    </source>
</evidence>
<dbReference type="Pfam" id="PF05118">
    <property type="entry name" value="Asp_Arg_Hydrox"/>
    <property type="match status" value="1"/>
</dbReference>
<gene>
    <name evidence="7" type="ORF">AURANDRAFT_63322</name>
</gene>
<dbReference type="OrthoDB" id="411451at2759"/>
<dbReference type="InterPro" id="IPR027417">
    <property type="entry name" value="P-loop_NTPase"/>
</dbReference>
<proteinExistence type="inferred from homology"/>
<dbReference type="InterPro" id="IPR027443">
    <property type="entry name" value="IPNS-like_sf"/>
</dbReference>
<evidence type="ECO:0000259" key="6">
    <source>
        <dbReference type="Pfam" id="PF05118"/>
    </source>
</evidence>
<feature type="active site" description="For sulfotransferase activity" evidence="3">
    <location>
        <position position="742"/>
    </location>
</feature>
<name>F0Y688_AURAN</name>
<protein>
    <recommendedName>
        <fullName evidence="6">Aspartyl/asparaginy/proline hydroxylase domain-containing protein</fullName>
    </recommendedName>
</protein>
<evidence type="ECO:0000256" key="5">
    <source>
        <dbReference type="SAM" id="MobiDB-lite"/>
    </source>
</evidence>
<organism evidence="8">
    <name type="scientific">Aureococcus anophagefferens</name>
    <name type="common">Harmful bloom alga</name>
    <dbReference type="NCBI Taxonomy" id="44056"/>
    <lineage>
        <taxon>Eukaryota</taxon>
        <taxon>Sar</taxon>
        <taxon>Stramenopiles</taxon>
        <taxon>Ochrophyta</taxon>
        <taxon>Pelagophyceae</taxon>
        <taxon>Pelagomonadales</taxon>
        <taxon>Pelagomonadaceae</taxon>
        <taxon>Aureococcus</taxon>
    </lineage>
</organism>
<dbReference type="PANTHER" id="PTHR10605">
    <property type="entry name" value="HEPARAN SULFATE SULFOTRANSFERASE"/>
    <property type="match status" value="1"/>
</dbReference>
<dbReference type="PANTHER" id="PTHR10605:SF56">
    <property type="entry name" value="BIFUNCTIONAL HEPARAN SULFATE N-DEACETYLASE_N-SULFOTRANSFERASE"/>
    <property type="match status" value="1"/>
</dbReference>
<dbReference type="Gene3D" id="2.60.120.330">
    <property type="entry name" value="B-lactam Antibiotic, Isopenicillin N Synthase, Chain"/>
    <property type="match status" value="1"/>
</dbReference>
<dbReference type="SUPFAM" id="SSF52540">
    <property type="entry name" value="P-loop containing nucleoside triphosphate hydrolases"/>
    <property type="match status" value="1"/>
</dbReference>
<evidence type="ECO:0000256" key="4">
    <source>
        <dbReference type="PIRSR" id="PIRSR637359-2"/>
    </source>
</evidence>
<evidence type="ECO:0000256" key="1">
    <source>
        <dbReference type="ARBA" id="ARBA00007730"/>
    </source>
</evidence>
<evidence type="ECO:0000256" key="3">
    <source>
        <dbReference type="PIRSR" id="PIRSR637359-1"/>
    </source>
</evidence>
<dbReference type="InterPro" id="IPR007803">
    <property type="entry name" value="Asp/Arg/Pro-Hydrxlase"/>
</dbReference>
<keyword evidence="2" id="KW-0808">Transferase</keyword>
<feature type="binding site" evidence="4">
    <location>
        <position position="847"/>
    </location>
    <ligand>
        <name>3'-phosphoadenylyl sulfate</name>
        <dbReference type="ChEBI" id="CHEBI:58339"/>
    </ligand>
</feature>
<dbReference type="Gene3D" id="3.40.50.300">
    <property type="entry name" value="P-loop containing nucleotide triphosphate hydrolases"/>
    <property type="match status" value="1"/>
</dbReference>
<keyword evidence="8" id="KW-1185">Reference proteome</keyword>
<dbReference type="SUPFAM" id="SSF51197">
    <property type="entry name" value="Clavaminate synthase-like"/>
    <property type="match status" value="1"/>
</dbReference>
<comment type="similarity">
    <text evidence="1">Belongs to the aspartyl/asparaginyl beta-hydroxylase family.</text>
</comment>
<accession>F0Y688</accession>
<dbReference type="InParanoid" id="F0Y688"/>
<evidence type="ECO:0000313" key="7">
    <source>
        <dbReference type="EMBL" id="EGB09660.1"/>
    </source>
</evidence>
<dbReference type="RefSeq" id="XP_009035707.1">
    <property type="nucleotide sequence ID" value="XM_009037459.1"/>
</dbReference>
<dbReference type="GO" id="GO:0008146">
    <property type="term" value="F:sulfotransferase activity"/>
    <property type="evidence" value="ECO:0007669"/>
    <property type="project" value="InterPro"/>
</dbReference>
<feature type="region of interest" description="Disordered" evidence="5">
    <location>
        <begin position="78"/>
        <end position="106"/>
    </location>
</feature>
<sequence length="1029" mass="113120">MAAMLEAEILAAEIEAAGSGEMMPAEALVVVETVYPRPYLGRAWTREELLHQSQVTVHGPYATVAAAVEQARDVRDGCGRFPPRTAATGPPPWDSGAEAGDRDAETSVEVLDERAYAARRDGDAAALRRARARDVFARRVAAEMRGAQVRAAGRVHYSDPPEAYDIRADLDVDAAAARELEEAAVEAAATLRFAVGAATPPGEAAAALVALVARCGALAELHYDGRSAPRGAADACVAAIAALPGPRRALALLRVRGRIAPATLGAIAHLEGLERLDVSDCFSSEFFDHEADPPVYPYDAPLAACFERLPRLRYVDFGHGDDDALATFWGYCFSQDRVEALRERFPAVECSMAEAKHSPLPHPFPGGSLAHEEALFDIVGRLGEDGDPAVRACAREYLSDFDHADDRHGVDLASLSLDDQRDVEVDYNDSYGESGESDSTARGVGDAMAATTIRLEEEYGRGQPQLEKFRIDWSMVREEASAPPPGEVLFADKTAPVDQRPLRELSGGAEPFCFSRGTVDVSGLRDLLDGDENVWGDAYAAAENVRLDRPSHDSWGIRKLAFVFCDDFLHRVYRLPLWDRPEWRVHLDPIFAACGVPRDRVVRCLLASMPPRTVIPPHHDSGYWVPRTHRLHVAIKTWDDVVFKVGRTKKTLRRFRYAEGDVVELNNQAKHYVANLADHYRTHLIFDYVDDEAEPELLPPRMPCVTLRVGDELTQTRRSIGLASERGTGPLAPHFLIIGAQKAGTTSMYEYLSQHPLVARGVRRETHFLDWRWRDDLDGDGAAASRHWHEAFFDAAAHADHPSLVALDSTPSYLLQSNLAIPRLRRLRAAAPPMIVMVRDPAARAASHFAMITDPRATPAQRRSRGSAWLGKSMREVLQGELELLARHRVLRRAPGAAGAVSLAEPLALDRGAFRAFLPRIPNGHGAHSLLLRGCYAAQLLEWYDAFGRDPFLVVRCEDMAAPDGARTAVAAAMAHAGLRFHPIDDAAPKNARDYEDQDPALLADLRAFYAPLNATFYDLVGWGPEKHW</sequence>
<reference evidence="7 8" key="1">
    <citation type="journal article" date="2011" name="Proc. Natl. Acad. Sci. U.S.A.">
        <title>Niche of harmful alga Aureococcus anophagefferens revealed through ecogenomics.</title>
        <authorList>
            <person name="Gobler C.J."/>
            <person name="Berry D.L."/>
            <person name="Dyhrman S.T."/>
            <person name="Wilhelm S.W."/>
            <person name="Salamov A."/>
            <person name="Lobanov A.V."/>
            <person name="Zhang Y."/>
            <person name="Collier J.L."/>
            <person name="Wurch L.L."/>
            <person name="Kustka A.B."/>
            <person name="Dill B.D."/>
            <person name="Shah M."/>
            <person name="VerBerkmoes N.C."/>
            <person name="Kuo A."/>
            <person name="Terry A."/>
            <person name="Pangilinan J."/>
            <person name="Lindquist E.A."/>
            <person name="Lucas S."/>
            <person name="Paulsen I.T."/>
            <person name="Hattenrath-Lehmann T.K."/>
            <person name="Talmage S.C."/>
            <person name="Walker E.A."/>
            <person name="Koch F."/>
            <person name="Burson A.M."/>
            <person name="Marcoval M.A."/>
            <person name="Tang Y.Z."/>
            <person name="Lecleir G.R."/>
            <person name="Coyne K.J."/>
            <person name="Berg G.M."/>
            <person name="Bertrand E.M."/>
            <person name="Saito M.A."/>
            <person name="Gladyshev V.N."/>
            <person name="Grigoriev I.V."/>
        </authorList>
    </citation>
    <scope>NUCLEOTIDE SEQUENCE [LARGE SCALE GENOMIC DNA]</scope>
    <source>
        <strain evidence="8">CCMP 1984</strain>
    </source>
</reference>
<evidence type="ECO:0000313" key="8">
    <source>
        <dbReference type="Proteomes" id="UP000002729"/>
    </source>
</evidence>